<dbReference type="Proteomes" id="UP000045706">
    <property type="component" value="Unassembled WGS sequence"/>
</dbReference>
<accession>A0A0G4LLE4</accession>
<gene>
    <name evidence="1" type="ORF">BN1723_012678</name>
</gene>
<sequence>MFTNPQLDESPEYDVGLDSFSLTIKLSSLLVDDLTIETARMRLTSSDPGVPKELWLESTTPQVLKRGESTIRLHSKTSVSGRYDVDRLSLTSSNIHLHYERDIDHDSSK</sequence>
<evidence type="ECO:0000313" key="1">
    <source>
        <dbReference type="EMBL" id="CRK22520.1"/>
    </source>
</evidence>
<name>A0A0G4LLE4_VERLO</name>
<evidence type="ECO:0000313" key="2">
    <source>
        <dbReference type="Proteomes" id="UP000045706"/>
    </source>
</evidence>
<protein>
    <submittedName>
        <fullName evidence="1">Uncharacterized protein</fullName>
    </submittedName>
</protein>
<organism evidence="1 2">
    <name type="scientific">Verticillium longisporum</name>
    <name type="common">Verticillium dahliae var. longisporum</name>
    <dbReference type="NCBI Taxonomy" id="100787"/>
    <lineage>
        <taxon>Eukaryota</taxon>
        <taxon>Fungi</taxon>
        <taxon>Dikarya</taxon>
        <taxon>Ascomycota</taxon>
        <taxon>Pezizomycotina</taxon>
        <taxon>Sordariomycetes</taxon>
        <taxon>Hypocreomycetidae</taxon>
        <taxon>Glomerellales</taxon>
        <taxon>Plectosphaerellaceae</taxon>
        <taxon>Verticillium</taxon>
    </lineage>
</organism>
<dbReference type="AlphaFoldDB" id="A0A0G4LLE4"/>
<feature type="non-terminal residue" evidence="1">
    <location>
        <position position="109"/>
    </location>
</feature>
<proteinExistence type="predicted"/>
<reference evidence="2" key="1">
    <citation type="submission" date="2015-05" db="EMBL/GenBank/DDBJ databases">
        <authorList>
            <person name="Fogelqvist Johan"/>
        </authorList>
    </citation>
    <scope>NUCLEOTIDE SEQUENCE [LARGE SCALE GENOMIC DNA]</scope>
</reference>
<dbReference type="EMBL" id="CVQI01013336">
    <property type="protein sequence ID" value="CRK22520.1"/>
    <property type="molecule type" value="Genomic_DNA"/>
</dbReference>